<dbReference type="EMBL" id="CP133586">
    <property type="protein sequence ID" value="WMT16265.1"/>
    <property type="molecule type" value="Genomic_DNA"/>
</dbReference>
<sequence>MTEIAAVKENSFNSMVRFGLNLAWFNLLGMVILLIILFSLPEETAEWVNTTVSVFCYINLMANLLVLCFALVGLFKSTLKWSAFLTMCISAVIFFIYLIAIAVSMNGS</sequence>
<evidence type="ECO:0000313" key="2">
    <source>
        <dbReference type="EMBL" id="WMT16265.1"/>
    </source>
</evidence>
<keyword evidence="1" id="KW-1133">Transmembrane helix</keyword>
<gene>
    <name evidence="2" type="ORF">RFB13_08095</name>
</gene>
<organism evidence="2 3">
    <name type="scientific">Serratia fonticola</name>
    <dbReference type="NCBI Taxonomy" id="47917"/>
    <lineage>
        <taxon>Bacteria</taxon>
        <taxon>Pseudomonadati</taxon>
        <taxon>Pseudomonadota</taxon>
        <taxon>Gammaproteobacteria</taxon>
        <taxon>Enterobacterales</taxon>
        <taxon>Yersiniaceae</taxon>
        <taxon>Serratia</taxon>
    </lineage>
</organism>
<accession>A0ABY9PSX3</accession>
<feature type="transmembrane region" description="Helical" evidence="1">
    <location>
        <begin position="22"/>
        <end position="40"/>
    </location>
</feature>
<feature type="transmembrane region" description="Helical" evidence="1">
    <location>
        <begin position="81"/>
        <end position="103"/>
    </location>
</feature>
<dbReference type="Proteomes" id="UP001235341">
    <property type="component" value="Chromosome"/>
</dbReference>
<proteinExistence type="predicted"/>
<name>A0ABY9PSX3_SERFO</name>
<feature type="transmembrane region" description="Helical" evidence="1">
    <location>
        <begin position="52"/>
        <end position="75"/>
    </location>
</feature>
<keyword evidence="1" id="KW-0812">Transmembrane</keyword>
<dbReference type="RefSeq" id="WP_309206226.1">
    <property type="nucleotide sequence ID" value="NZ_CP133586.1"/>
</dbReference>
<protein>
    <submittedName>
        <fullName evidence="2">Uncharacterized protein</fullName>
    </submittedName>
</protein>
<evidence type="ECO:0000313" key="3">
    <source>
        <dbReference type="Proteomes" id="UP001235341"/>
    </source>
</evidence>
<reference evidence="2 3" key="1">
    <citation type="submission" date="2023-08" db="EMBL/GenBank/DDBJ databases">
        <title>Complete Genome and Methylome dissection of Serratia fonticola NEB369.</title>
        <authorList>
            <person name="Fomenkov A."/>
            <person name="Roberts R.D."/>
        </authorList>
    </citation>
    <scope>NUCLEOTIDE SEQUENCE [LARGE SCALE GENOMIC DNA]</scope>
    <source>
        <strain evidence="2 3">NEB369</strain>
    </source>
</reference>
<evidence type="ECO:0000256" key="1">
    <source>
        <dbReference type="SAM" id="Phobius"/>
    </source>
</evidence>
<keyword evidence="3" id="KW-1185">Reference proteome</keyword>
<keyword evidence="1" id="KW-0472">Membrane</keyword>